<keyword evidence="2" id="KW-1185">Reference proteome</keyword>
<proteinExistence type="predicted"/>
<dbReference type="EMBL" id="JAUJYO010000017">
    <property type="protein sequence ID" value="KAK1292479.1"/>
    <property type="molecule type" value="Genomic_DNA"/>
</dbReference>
<dbReference type="Proteomes" id="UP001180020">
    <property type="component" value="Unassembled WGS sequence"/>
</dbReference>
<sequence>MGLQGAAVLTHIGGAIADSLILFADFGAINIATLAAGEGIRWWDEDKNGEKGKGEEIHHRLLSLENTIHPIRTLKNTLLSIDGHIDHAVGPAMMVLLVFDAVHKLERLLLSDHIRSDLPGYLSILKNLKEALRFLFDNCGLTILWFDDIVEYLKKFSSPMPSNSRNR</sequence>
<evidence type="ECO:0000313" key="1">
    <source>
        <dbReference type="EMBL" id="KAK1292479.1"/>
    </source>
</evidence>
<evidence type="ECO:0000313" key="2">
    <source>
        <dbReference type="Proteomes" id="UP001180020"/>
    </source>
</evidence>
<name>A0AAV9CUZ0_ACOCL</name>
<protein>
    <submittedName>
        <fullName evidence="1">Uncharacterized protein</fullName>
    </submittedName>
</protein>
<reference evidence="1" key="1">
    <citation type="journal article" date="2023" name="Nat. Commun.">
        <title>Diploid and tetraploid genomes of Acorus and the evolution of monocots.</title>
        <authorList>
            <person name="Ma L."/>
            <person name="Liu K.W."/>
            <person name="Li Z."/>
            <person name="Hsiao Y.Y."/>
            <person name="Qi Y."/>
            <person name="Fu T."/>
            <person name="Tang G.D."/>
            <person name="Zhang D."/>
            <person name="Sun W.H."/>
            <person name="Liu D.K."/>
            <person name="Li Y."/>
            <person name="Chen G.Z."/>
            <person name="Liu X.D."/>
            <person name="Liao X.Y."/>
            <person name="Jiang Y.T."/>
            <person name="Yu X."/>
            <person name="Hao Y."/>
            <person name="Huang J."/>
            <person name="Zhao X.W."/>
            <person name="Ke S."/>
            <person name="Chen Y.Y."/>
            <person name="Wu W.L."/>
            <person name="Hsu J.L."/>
            <person name="Lin Y.F."/>
            <person name="Huang M.D."/>
            <person name="Li C.Y."/>
            <person name="Huang L."/>
            <person name="Wang Z.W."/>
            <person name="Zhao X."/>
            <person name="Zhong W.Y."/>
            <person name="Peng D.H."/>
            <person name="Ahmad S."/>
            <person name="Lan S."/>
            <person name="Zhang J.S."/>
            <person name="Tsai W.C."/>
            <person name="Van de Peer Y."/>
            <person name="Liu Z.J."/>
        </authorList>
    </citation>
    <scope>NUCLEOTIDE SEQUENCE</scope>
    <source>
        <strain evidence="1">CP</strain>
    </source>
</reference>
<gene>
    <name evidence="1" type="ORF">QJS10_CPB17g00644</name>
</gene>
<organism evidence="1 2">
    <name type="scientific">Acorus calamus</name>
    <name type="common">Sweet flag</name>
    <dbReference type="NCBI Taxonomy" id="4465"/>
    <lineage>
        <taxon>Eukaryota</taxon>
        <taxon>Viridiplantae</taxon>
        <taxon>Streptophyta</taxon>
        <taxon>Embryophyta</taxon>
        <taxon>Tracheophyta</taxon>
        <taxon>Spermatophyta</taxon>
        <taxon>Magnoliopsida</taxon>
        <taxon>Liliopsida</taxon>
        <taxon>Acoraceae</taxon>
        <taxon>Acorus</taxon>
    </lineage>
</organism>
<dbReference type="AlphaFoldDB" id="A0AAV9CUZ0"/>
<accession>A0AAV9CUZ0</accession>
<comment type="caution">
    <text evidence="1">The sequence shown here is derived from an EMBL/GenBank/DDBJ whole genome shotgun (WGS) entry which is preliminary data.</text>
</comment>
<dbReference type="Pfam" id="PF20669">
    <property type="entry name" value="Exo70_N"/>
    <property type="match status" value="1"/>
</dbReference>
<reference evidence="1" key="2">
    <citation type="submission" date="2023-06" db="EMBL/GenBank/DDBJ databases">
        <authorList>
            <person name="Ma L."/>
            <person name="Liu K.-W."/>
            <person name="Li Z."/>
            <person name="Hsiao Y.-Y."/>
            <person name="Qi Y."/>
            <person name="Fu T."/>
            <person name="Tang G."/>
            <person name="Zhang D."/>
            <person name="Sun W.-H."/>
            <person name="Liu D.-K."/>
            <person name="Li Y."/>
            <person name="Chen G.-Z."/>
            <person name="Liu X.-D."/>
            <person name="Liao X.-Y."/>
            <person name="Jiang Y.-T."/>
            <person name="Yu X."/>
            <person name="Hao Y."/>
            <person name="Huang J."/>
            <person name="Zhao X.-W."/>
            <person name="Ke S."/>
            <person name="Chen Y.-Y."/>
            <person name="Wu W.-L."/>
            <person name="Hsu J.-L."/>
            <person name="Lin Y.-F."/>
            <person name="Huang M.-D."/>
            <person name="Li C.-Y."/>
            <person name="Huang L."/>
            <person name="Wang Z.-W."/>
            <person name="Zhao X."/>
            <person name="Zhong W.-Y."/>
            <person name="Peng D.-H."/>
            <person name="Ahmad S."/>
            <person name="Lan S."/>
            <person name="Zhang J.-S."/>
            <person name="Tsai W.-C."/>
            <person name="Van De Peer Y."/>
            <person name="Liu Z.-J."/>
        </authorList>
    </citation>
    <scope>NUCLEOTIDE SEQUENCE</scope>
    <source>
        <strain evidence="1">CP</strain>
        <tissue evidence="1">Leaves</tissue>
    </source>
</reference>